<dbReference type="PROSITE" id="PS00356">
    <property type="entry name" value="HTH_LACI_1"/>
    <property type="match status" value="1"/>
</dbReference>
<keyword evidence="2" id="KW-0238">DNA-binding</keyword>
<dbReference type="Gene3D" id="3.40.50.2300">
    <property type="match status" value="2"/>
</dbReference>
<dbReference type="AlphaFoldDB" id="A0A371AUE9"/>
<dbReference type="Pfam" id="PF00356">
    <property type="entry name" value="LacI"/>
    <property type="match status" value="1"/>
</dbReference>
<dbReference type="SUPFAM" id="SSF53822">
    <property type="entry name" value="Periplasmic binding protein-like I"/>
    <property type="match status" value="1"/>
</dbReference>
<dbReference type="SMART" id="SM00354">
    <property type="entry name" value="HTH_LACI"/>
    <property type="match status" value="1"/>
</dbReference>
<keyword evidence="6" id="KW-1185">Reference proteome</keyword>
<evidence type="ECO:0000256" key="2">
    <source>
        <dbReference type="ARBA" id="ARBA00023125"/>
    </source>
</evidence>
<evidence type="ECO:0000313" key="6">
    <source>
        <dbReference type="Proteomes" id="UP000255036"/>
    </source>
</evidence>
<evidence type="ECO:0000259" key="4">
    <source>
        <dbReference type="PROSITE" id="PS50932"/>
    </source>
</evidence>
<dbReference type="EMBL" id="QRCT01000033">
    <property type="protein sequence ID" value="RDU23194.1"/>
    <property type="molecule type" value="Genomic_DNA"/>
</dbReference>
<sequence>MITIKDMAQLAGVSPTTVTNVLHGRTNKMSKETLEKVQEVIDNSNYVSNMGARMLANYGSKIIGVIMHFDYRTDINIIQDPFYAELMGSLERRIREMGYYMMFYTSGSVKESLQLARSWNVEGLIINGSTPEAWEGIREELNVPIVFIDSYSNKSELKYYNVGLDDFEGGYIMTKHLIRLGHKKIAFFATNEVGVDAERQKGYREALRENHITFSPNDYVELYYNKSNRHTQLWEFCQERLSQYTALFFASDFLANDAINSFALMGVKVPRDISVVGFDNNIFSELCRPKLTTVQQSVSEKGYKAVELLVKAIRNENCEEKDIRLPVKLVVRESVRRIEK</sequence>
<evidence type="ECO:0000313" key="5">
    <source>
        <dbReference type="EMBL" id="RDU23194.1"/>
    </source>
</evidence>
<dbReference type="InterPro" id="IPR010982">
    <property type="entry name" value="Lambda_DNA-bd_dom_sf"/>
</dbReference>
<dbReference type="InterPro" id="IPR028082">
    <property type="entry name" value="Peripla_BP_I"/>
</dbReference>
<dbReference type="GO" id="GO:0000976">
    <property type="term" value="F:transcription cis-regulatory region binding"/>
    <property type="evidence" value="ECO:0007669"/>
    <property type="project" value="TreeGrafter"/>
</dbReference>
<gene>
    <name evidence="5" type="ORF">DWV06_10865</name>
</gene>
<comment type="caution">
    <text evidence="5">The sequence shown here is derived from an EMBL/GenBank/DDBJ whole genome shotgun (WGS) entry which is preliminary data.</text>
</comment>
<feature type="domain" description="HTH lacI-type" evidence="4">
    <location>
        <begin position="2"/>
        <end position="57"/>
    </location>
</feature>
<dbReference type="CDD" id="cd06267">
    <property type="entry name" value="PBP1_LacI_sugar_binding-like"/>
    <property type="match status" value="1"/>
</dbReference>
<name>A0A371AUE9_9FIRM</name>
<dbReference type="RefSeq" id="WP_115482215.1">
    <property type="nucleotide sequence ID" value="NZ_QRCT01000033.1"/>
</dbReference>
<protein>
    <submittedName>
        <fullName evidence="5">LacI family transcriptional regulator</fullName>
    </submittedName>
</protein>
<dbReference type="InterPro" id="IPR046335">
    <property type="entry name" value="LacI/GalR-like_sensor"/>
</dbReference>
<reference evidence="5 6" key="1">
    <citation type="submission" date="2018-07" db="EMBL/GenBank/DDBJ databases">
        <title>Anaerosacharophilus polymeroproducens gen. nov. sp. nov., an anaerobic bacterium isolated from salt field.</title>
        <authorList>
            <person name="Kim W."/>
            <person name="Yang S.-H."/>
            <person name="Oh J."/>
            <person name="Lee J.-H."/>
            <person name="Kwon K.K."/>
        </authorList>
    </citation>
    <scope>NUCLEOTIDE SEQUENCE [LARGE SCALE GENOMIC DNA]</scope>
    <source>
        <strain evidence="5 6">MCWD5</strain>
    </source>
</reference>
<dbReference type="InterPro" id="IPR000843">
    <property type="entry name" value="HTH_LacI"/>
</dbReference>
<dbReference type="CDD" id="cd01392">
    <property type="entry name" value="HTH_LacI"/>
    <property type="match status" value="1"/>
</dbReference>
<dbReference type="Gene3D" id="1.10.260.40">
    <property type="entry name" value="lambda repressor-like DNA-binding domains"/>
    <property type="match status" value="1"/>
</dbReference>
<organism evidence="5 6">
    <name type="scientific">Anaerosacchariphilus polymeriproducens</name>
    <dbReference type="NCBI Taxonomy" id="1812858"/>
    <lineage>
        <taxon>Bacteria</taxon>
        <taxon>Bacillati</taxon>
        <taxon>Bacillota</taxon>
        <taxon>Clostridia</taxon>
        <taxon>Lachnospirales</taxon>
        <taxon>Lachnospiraceae</taxon>
        <taxon>Anaerosacchariphilus</taxon>
    </lineage>
</organism>
<dbReference type="GO" id="GO:0003700">
    <property type="term" value="F:DNA-binding transcription factor activity"/>
    <property type="evidence" value="ECO:0007669"/>
    <property type="project" value="TreeGrafter"/>
</dbReference>
<accession>A0A371AUE9</accession>
<keyword evidence="1" id="KW-0805">Transcription regulation</keyword>
<proteinExistence type="predicted"/>
<dbReference type="Proteomes" id="UP000255036">
    <property type="component" value="Unassembled WGS sequence"/>
</dbReference>
<dbReference type="PROSITE" id="PS50932">
    <property type="entry name" value="HTH_LACI_2"/>
    <property type="match status" value="1"/>
</dbReference>
<evidence type="ECO:0000256" key="1">
    <source>
        <dbReference type="ARBA" id="ARBA00023015"/>
    </source>
</evidence>
<dbReference type="PANTHER" id="PTHR30146">
    <property type="entry name" value="LACI-RELATED TRANSCRIPTIONAL REPRESSOR"/>
    <property type="match status" value="1"/>
</dbReference>
<dbReference type="SUPFAM" id="SSF47413">
    <property type="entry name" value="lambda repressor-like DNA-binding domains"/>
    <property type="match status" value="1"/>
</dbReference>
<dbReference type="PANTHER" id="PTHR30146:SF24">
    <property type="entry name" value="XYLOSE OPERON REGULATORY PROTEIN"/>
    <property type="match status" value="1"/>
</dbReference>
<dbReference type="OrthoDB" id="9796186at2"/>
<keyword evidence="3" id="KW-0804">Transcription</keyword>
<evidence type="ECO:0000256" key="3">
    <source>
        <dbReference type="ARBA" id="ARBA00023163"/>
    </source>
</evidence>
<dbReference type="Pfam" id="PF13377">
    <property type="entry name" value="Peripla_BP_3"/>
    <property type="match status" value="1"/>
</dbReference>